<gene>
    <name evidence="2" type="ORF">B5807_01743</name>
</gene>
<proteinExistence type="predicted"/>
<accession>A0A1Y2ME25</accession>
<dbReference type="AlphaFoldDB" id="A0A1Y2ME25"/>
<protein>
    <submittedName>
        <fullName evidence="2">Uncharacterized protein</fullName>
    </submittedName>
</protein>
<feature type="compositionally biased region" description="Low complexity" evidence="1">
    <location>
        <begin position="139"/>
        <end position="154"/>
    </location>
</feature>
<evidence type="ECO:0000313" key="3">
    <source>
        <dbReference type="Proteomes" id="UP000193240"/>
    </source>
</evidence>
<keyword evidence="3" id="KW-1185">Reference proteome</keyword>
<reference evidence="2 3" key="1">
    <citation type="journal article" date="2017" name="Genome Announc.">
        <title>Genome sequence of the saprophytic ascomycete Epicoccum nigrum ICMP 19927 strain isolated from New Zealand.</title>
        <authorList>
            <person name="Fokin M."/>
            <person name="Fleetwood D."/>
            <person name="Weir B.S."/>
            <person name="Villas-Boas S.G."/>
        </authorList>
    </citation>
    <scope>NUCLEOTIDE SEQUENCE [LARGE SCALE GENOMIC DNA]</scope>
    <source>
        <strain evidence="2 3">ICMP 19927</strain>
    </source>
</reference>
<dbReference type="EMBL" id="KZ107838">
    <property type="protein sequence ID" value="OSS54340.1"/>
    <property type="molecule type" value="Genomic_DNA"/>
</dbReference>
<organism evidence="2 3">
    <name type="scientific">Epicoccum nigrum</name>
    <name type="common">Soil fungus</name>
    <name type="synonym">Epicoccum purpurascens</name>
    <dbReference type="NCBI Taxonomy" id="105696"/>
    <lineage>
        <taxon>Eukaryota</taxon>
        <taxon>Fungi</taxon>
        <taxon>Dikarya</taxon>
        <taxon>Ascomycota</taxon>
        <taxon>Pezizomycotina</taxon>
        <taxon>Dothideomycetes</taxon>
        <taxon>Pleosporomycetidae</taxon>
        <taxon>Pleosporales</taxon>
        <taxon>Pleosporineae</taxon>
        <taxon>Didymellaceae</taxon>
        <taxon>Epicoccum</taxon>
    </lineage>
</organism>
<feature type="region of interest" description="Disordered" evidence="1">
    <location>
        <begin position="139"/>
        <end position="160"/>
    </location>
</feature>
<sequence>MFRLAAPLLPASPLSVFDHPVSPTSLGTSPSPTSPNREHKFLSNAKPCMAYKDTYEDLTPTFLWPRTPPRVPQRIRKNSRLASSEMKCEDQKALEESCTAVDWCVEVDATEHIDVMVSHRSKRRPDFNCLLAADSAADSGAAMDQSSSPPLSDSLRTRSAKNSWKKLFLKSKSKRTGKTLVLKRRSRVMWRGRGDRA</sequence>
<dbReference type="Proteomes" id="UP000193240">
    <property type="component" value="Unassembled WGS sequence"/>
</dbReference>
<evidence type="ECO:0000313" key="2">
    <source>
        <dbReference type="EMBL" id="OSS54340.1"/>
    </source>
</evidence>
<evidence type="ECO:0000256" key="1">
    <source>
        <dbReference type="SAM" id="MobiDB-lite"/>
    </source>
</evidence>
<name>A0A1Y2ME25_EPING</name>
<dbReference type="InParanoid" id="A0A1Y2ME25"/>